<accession>A0A814B3W9</accession>
<dbReference type="Proteomes" id="UP000663879">
    <property type="component" value="Unassembled WGS sequence"/>
</dbReference>
<evidence type="ECO:0000313" key="2">
    <source>
        <dbReference type="EMBL" id="CAF0922898.1"/>
    </source>
</evidence>
<name>A0A814B3W9_9BILA</name>
<dbReference type="EMBL" id="CAJNOC010002268">
    <property type="protein sequence ID" value="CAF0922898.1"/>
    <property type="molecule type" value="Genomic_DNA"/>
</dbReference>
<evidence type="ECO:0000313" key="3">
    <source>
        <dbReference type="Proteomes" id="UP000663879"/>
    </source>
</evidence>
<gene>
    <name evidence="2" type="ORF">OXX778_LOCUS12481</name>
</gene>
<organism evidence="2 3">
    <name type="scientific">Brachionus calyciflorus</name>
    <dbReference type="NCBI Taxonomy" id="104777"/>
    <lineage>
        <taxon>Eukaryota</taxon>
        <taxon>Metazoa</taxon>
        <taxon>Spiralia</taxon>
        <taxon>Gnathifera</taxon>
        <taxon>Rotifera</taxon>
        <taxon>Eurotatoria</taxon>
        <taxon>Monogononta</taxon>
        <taxon>Pseudotrocha</taxon>
        <taxon>Ploima</taxon>
        <taxon>Brachionidae</taxon>
        <taxon>Brachionus</taxon>
    </lineage>
</organism>
<protein>
    <submittedName>
        <fullName evidence="2">Uncharacterized protein</fullName>
    </submittedName>
</protein>
<reference evidence="2" key="1">
    <citation type="submission" date="2021-02" db="EMBL/GenBank/DDBJ databases">
        <authorList>
            <person name="Nowell W R."/>
        </authorList>
    </citation>
    <scope>NUCLEOTIDE SEQUENCE</scope>
    <source>
        <strain evidence="2">Ploen Becks lab</strain>
    </source>
</reference>
<feature type="region of interest" description="Disordered" evidence="1">
    <location>
        <begin position="128"/>
        <end position="148"/>
    </location>
</feature>
<proteinExistence type="predicted"/>
<evidence type="ECO:0000256" key="1">
    <source>
        <dbReference type="SAM" id="MobiDB-lite"/>
    </source>
</evidence>
<keyword evidence="3" id="KW-1185">Reference proteome</keyword>
<dbReference type="AlphaFoldDB" id="A0A814B3W9"/>
<comment type="caution">
    <text evidence="2">The sequence shown here is derived from an EMBL/GenBank/DDBJ whole genome shotgun (WGS) entry which is preliminary data.</text>
</comment>
<sequence length="148" mass="17154">MNDQQSQIVDLLIETTFVISNNAPTEKVFDIIKKVFHPGFTIEEKIDFAKNVLKSNLFLVVDRYGNFCDFFEPIECQLKRKQKQIDEYISKLKKDSNSNERVIDLLTSLKIYLDVSFGLNKNEVNKSNNSKRKLSGLNETRSPESKRS</sequence>